<keyword evidence="3" id="KW-0808">Transferase</keyword>
<dbReference type="InterPro" id="IPR044005">
    <property type="entry name" value="DZR_2"/>
</dbReference>
<dbReference type="SUPFAM" id="SSF53271">
    <property type="entry name" value="PRTase-like"/>
    <property type="match status" value="1"/>
</dbReference>
<organism evidence="3 4">
    <name type="scientific">Niveispirillum lacus</name>
    <dbReference type="NCBI Taxonomy" id="1981099"/>
    <lineage>
        <taxon>Bacteria</taxon>
        <taxon>Pseudomonadati</taxon>
        <taxon>Pseudomonadota</taxon>
        <taxon>Alphaproteobacteria</taxon>
        <taxon>Rhodospirillales</taxon>
        <taxon>Azospirillaceae</taxon>
        <taxon>Niveispirillum</taxon>
    </lineage>
</organism>
<dbReference type="InterPro" id="IPR051910">
    <property type="entry name" value="ComF/GntX_DNA_util-trans"/>
</dbReference>
<dbReference type="InterPro" id="IPR029057">
    <property type="entry name" value="PRTase-like"/>
</dbReference>
<dbReference type="Pfam" id="PF18912">
    <property type="entry name" value="DZR_2"/>
    <property type="match status" value="1"/>
</dbReference>
<comment type="similarity">
    <text evidence="1">Belongs to the ComF/GntX family.</text>
</comment>
<dbReference type="InterPro" id="IPR000836">
    <property type="entry name" value="PRTase_dom"/>
</dbReference>
<feature type="domain" description="Double zinc ribbon" evidence="2">
    <location>
        <begin position="12"/>
        <end position="75"/>
    </location>
</feature>
<protein>
    <submittedName>
        <fullName evidence="3">Amidophosphoribosyltransferase</fullName>
    </submittedName>
</protein>
<dbReference type="GO" id="GO:0016757">
    <property type="term" value="F:glycosyltransferase activity"/>
    <property type="evidence" value="ECO:0007669"/>
    <property type="project" value="UniProtKB-KW"/>
</dbReference>
<dbReference type="AlphaFoldDB" id="A0A255YT88"/>
<evidence type="ECO:0000256" key="1">
    <source>
        <dbReference type="ARBA" id="ARBA00008007"/>
    </source>
</evidence>
<dbReference type="PANTHER" id="PTHR47505">
    <property type="entry name" value="DNA UTILIZATION PROTEIN YHGH"/>
    <property type="match status" value="1"/>
</dbReference>
<accession>A0A255YT88</accession>
<gene>
    <name evidence="3" type="ORF">CHU95_16615</name>
</gene>
<evidence type="ECO:0000313" key="4">
    <source>
        <dbReference type="Proteomes" id="UP000216998"/>
    </source>
</evidence>
<sequence>MWPHLRSGMARLLDLVLPPRCLCCGVEVGVAGALCPTCWQGIGFISAPHCARCGLPFDYDLTGDGATNLVCGACLARPPLFDRCRSVFVYDNASRSLVLGFKHGDRTDCAPAFAQWLARAGAVLLLESDVIIVPVPLHRWRLLKRRYNQSALLALELGRLTGRTAIPDLLIRRRATPSQGGLTAKGRARNVQSAFAINPRCAGRVKDARILLIDDVFTTGATVGECARTLRRAGARAVDVLTLSRVVKPVTLEEAGEQAG</sequence>
<keyword evidence="4" id="KW-1185">Reference proteome</keyword>
<dbReference type="Proteomes" id="UP000216998">
    <property type="component" value="Unassembled WGS sequence"/>
</dbReference>
<keyword evidence="3" id="KW-0328">Glycosyltransferase</keyword>
<evidence type="ECO:0000259" key="2">
    <source>
        <dbReference type="Pfam" id="PF18912"/>
    </source>
</evidence>
<reference evidence="3 4" key="1">
    <citation type="submission" date="2017-07" db="EMBL/GenBank/DDBJ databases">
        <title>Niveispirillum cyanobacteriorum sp. nov., isolated from cyanobacterial aggregates in a eutrophic lake.</title>
        <authorList>
            <person name="Cai H."/>
        </authorList>
    </citation>
    <scope>NUCLEOTIDE SEQUENCE [LARGE SCALE GENOMIC DNA]</scope>
    <source>
        <strain evidence="4">TH1-14</strain>
    </source>
</reference>
<comment type="caution">
    <text evidence="3">The sequence shown here is derived from an EMBL/GenBank/DDBJ whole genome shotgun (WGS) entry which is preliminary data.</text>
</comment>
<evidence type="ECO:0000313" key="3">
    <source>
        <dbReference type="EMBL" id="OYQ32423.1"/>
    </source>
</evidence>
<name>A0A255YT88_9PROT</name>
<dbReference type="Gene3D" id="3.40.50.2020">
    <property type="match status" value="1"/>
</dbReference>
<proteinExistence type="inferred from homology"/>
<dbReference type="PANTHER" id="PTHR47505:SF1">
    <property type="entry name" value="DNA UTILIZATION PROTEIN YHGH"/>
    <property type="match status" value="1"/>
</dbReference>
<dbReference type="OrthoDB" id="9779910at2"/>
<dbReference type="EMBL" id="NOXU01000031">
    <property type="protein sequence ID" value="OYQ32423.1"/>
    <property type="molecule type" value="Genomic_DNA"/>
</dbReference>
<dbReference type="CDD" id="cd06223">
    <property type="entry name" value="PRTases_typeI"/>
    <property type="match status" value="1"/>
</dbReference>